<dbReference type="Proteomes" id="UP001320766">
    <property type="component" value="Unassembled WGS sequence"/>
</dbReference>
<sequence>MEYVIIAAAAVAVIVLVNTQVDAPTARRVLPVVLVAFAARLVVHVAVMRSGVLDYGGDNLAYEARAAQIVELWKLDGFAFVTADDRPYLGSAAVPCNVFALVMYLCGGPAPLACTAVVALLACALCVVVYRIARLVGADERAAFRLLVVTAFMPAFVLHTSDTFKDGFNAFLVVACVGIAVSVARRFRVAVLLQAVPLLWCLWHVRPYMVFVSVVPLVCGVIASRSRFSVNKLVAFSGLLVVGILFAGGVYDDTPLEVAERQLDRGQSEAVIRANAESGSGVVFDDGGNRWDDLGTKIVYTVLSPFPWAAGSLSMQLGKIDVLIWYVMLGAAVRGGCRMWREDRRTLLVFLLFIVPSTVAYATTMANVGLIFRQRMPIVMVTSLLAAVAWTRTGREEPTRPRPRHGRPGLLPAGARPGPAGARAASAQPPDVPGS</sequence>
<proteinExistence type="predicted"/>
<keyword evidence="2" id="KW-1133">Transmembrane helix</keyword>
<gene>
    <name evidence="3" type="ORF">HD595_005292</name>
</gene>
<evidence type="ECO:0000313" key="3">
    <source>
        <dbReference type="EMBL" id="MCP2349170.1"/>
    </source>
</evidence>
<dbReference type="EMBL" id="JAMZEC010000001">
    <property type="protein sequence ID" value="MCP2349170.1"/>
    <property type="molecule type" value="Genomic_DNA"/>
</dbReference>
<dbReference type="RefSeq" id="WP_253773507.1">
    <property type="nucleotide sequence ID" value="NZ_BAAAVE010000048.1"/>
</dbReference>
<feature type="transmembrane region" description="Helical" evidence="2">
    <location>
        <begin position="29"/>
        <end position="47"/>
    </location>
</feature>
<feature type="transmembrane region" description="Helical" evidence="2">
    <location>
        <begin position="142"/>
        <end position="161"/>
    </location>
</feature>
<keyword evidence="4" id="KW-1185">Reference proteome</keyword>
<feature type="transmembrane region" description="Helical" evidence="2">
    <location>
        <begin position="110"/>
        <end position="130"/>
    </location>
</feature>
<evidence type="ECO:0000256" key="2">
    <source>
        <dbReference type="SAM" id="Phobius"/>
    </source>
</evidence>
<feature type="region of interest" description="Disordered" evidence="1">
    <location>
        <begin position="393"/>
        <end position="435"/>
    </location>
</feature>
<feature type="transmembrane region" description="Helical" evidence="2">
    <location>
        <begin position="347"/>
        <end position="372"/>
    </location>
</feature>
<reference evidence="3 4" key="1">
    <citation type="submission" date="2022-06" db="EMBL/GenBank/DDBJ databases">
        <title>Sequencing the genomes of 1000 actinobacteria strains.</title>
        <authorList>
            <person name="Klenk H.-P."/>
        </authorList>
    </citation>
    <scope>NUCLEOTIDE SEQUENCE [LARGE SCALE GENOMIC DNA]</scope>
    <source>
        <strain evidence="3 4">DSM 44170</strain>
    </source>
</reference>
<evidence type="ECO:0000256" key="1">
    <source>
        <dbReference type="SAM" id="MobiDB-lite"/>
    </source>
</evidence>
<feature type="compositionally biased region" description="Low complexity" evidence="1">
    <location>
        <begin position="408"/>
        <end position="429"/>
    </location>
</feature>
<feature type="transmembrane region" description="Helical" evidence="2">
    <location>
        <begin position="167"/>
        <end position="184"/>
    </location>
</feature>
<accession>A0ABT1K581</accession>
<comment type="caution">
    <text evidence="3">The sequence shown here is derived from an EMBL/GenBank/DDBJ whole genome shotgun (WGS) entry which is preliminary data.</text>
</comment>
<feature type="transmembrane region" description="Helical" evidence="2">
    <location>
        <begin position="233"/>
        <end position="251"/>
    </location>
</feature>
<keyword evidence="2" id="KW-0472">Membrane</keyword>
<evidence type="ECO:0000313" key="4">
    <source>
        <dbReference type="Proteomes" id="UP001320766"/>
    </source>
</evidence>
<keyword evidence="2" id="KW-0812">Transmembrane</keyword>
<organism evidence="3 4">
    <name type="scientific">Nonomuraea roseoviolacea subsp. carminata</name>
    <dbReference type="NCBI Taxonomy" id="160689"/>
    <lineage>
        <taxon>Bacteria</taxon>
        <taxon>Bacillati</taxon>
        <taxon>Actinomycetota</taxon>
        <taxon>Actinomycetes</taxon>
        <taxon>Streptosporangiales</taxon>
        <taxon>Streptosporangiaceae</taxon>
        <taxon>Nonomuraea</taxon>
    </lineage>
</organism>
<protein>
    <recommendedName>
        <fullName evidence="5">Glycosyltransferase RgtA/B/C/D-like domain-containing protein</fullName>
    </recommendedName>
</protein>
<evidence type="ECO:0008006" key="5">
    <source>
        <dbReference type="Google" id="ProtNLM"/>
    </source>
</evidence>
<name>A0ABT1K581_9ACTN</name>